<dbReference type="CDD" id="cd18186">
    <property type="entry name" value="BTB_POZ_ZBTB_KLHL-like"/>
    <property type="match status" value="1"/>
</dbReference>
<name>A0A135TDZ2_9PEZI</name>
<dbReference type="EMBL" id="JFBX01000194">
    <property type="protein sequence ID" value="KXH46342.1"/>
    <property type="molecule type" value="Genomic_DNA"/>
</dbReference>
<dbReference type="PROSITE" id="PS50097">
    <property type="entry name" value="BTB"/>
    <property type="match status" value="1"/>
</dbReference>
<gene>
    <name evidence="2" type="ORF">CSIM01_11734</name>
</gene>
<sequence>MLVIHSKYFETLFNSSFKVENLYGVVSFDDVEPELMGHLLDYFYRGTTEWNAPKADLELHVQLWILADRLEALTVMLTIEKRMLAALYFQQDKTLAIDLIDMVFAHPNCAKSALGYIISEAAWVLYVDKKRPDAVARVTSAMFSHHCLAIMMVWWSARYAKSNAKPGMPALSISSTDVRSRLIRNYFTKTSRDPVKTQPEPEART</sequence>
<dbReference type="InterPro" id="IPR011333">
    <property type="entry name" value="SKP1/BTB/POZ_sf"/>
</dbReference>
<keyword evidence="3" id="KW-1185">Reference proteome</keyword>
<dbReference type="OrthoDB" id="6359816at2759"/>
<proteinExistence type="predicted"/>
<reference evidence="2 3" key="1">
    <citation type="submission" date="2014-02" db="EMBL/GenBank/DDBJ databases">
        <title>The genome sequence of Colletotrichum simmondsii CBS122122.</title>
        <authorList>
            <person name="Baroncelli R."/>
            <person name="Thon M.R."/>
        </authorList>
    </citation>
    <scope>NUCLEOTIDE SEQUENCE [LARGE SCALE GENOMIC DNA]</scope>
    <source>
        <strain evidence="2 3">CBS122122</strain>
    </source>
</reference>
<evidence type="ECO:0000313" key="2">
    <source>
        <dbReference type="EMBL" id="KXH46342.1"/>
    </source>
</evidence>
<dbReference type="SUPFAM" id="SSF54695">
    <property type="entry name" value="POZ domain"/>
    <property type="match status" value="1"/>
</dbReference>
<dbReference type="Pfam" id="PF00651">
    <property type="entry name" value="BTB"/>
    <property type="match status" value="1"/>
</dbReference>
<dbReference type="InterPro" id="IPR000210">
    <property type="entry name" value="BTB/POZ_dom"/>
</dbReference>
<organism evidence="2 3">
    <name type="scientific">Colletotrichum simmondsii</name>
    <dbReference type="NCBI Taxonomy" id="703756"/>
    <lineage>
        <taxon>Eukaryota</taxon>
        <taxon>Fungi</taxon>
        <taxon>Dikarya</taxon>
        <taxon>Ascomycota</taxon>
        <taxon>Pezizomycotina</taxon>
        <taxon>Sordariomycetes</taxon>
        <taxon>Hypocreomycetidae</taxon>
        <taxon>Glomerellales</taxon>
        <taxon>Glomerellaceae</taxon>
        <taxon>Colletotrichum</taxon>
        <taxon>Colletotrichum acutatum species complex</taxon>
    </lineage>
</organism>
<dbReference type="Proteomes" id="UP000070328">
    <property type="component" value="Unassembled WGS sequence"/>
</dbReference>
<comment type="caution">
    <text evidence="2">The sequence shown here is derived from an EMBL/GenBank/DDBJ whole genome shotgun (WGS) entry which is preliminary data.</text>
</comment>
<dbReference type="AlphaFoldDB" id="A0A135TDZ2"/>
<evidence type="ECO:0000259" key="1">
    <source>
        <dbReference type="PROSITE" id="PS50097"/>
    </source>
</evidence>
<dbReference type="Gene3D" id="3.30.710.10">
    <property type="entry name" value="Potassium Channel Kv1.1, Chain A"/>
    <property type="match status" value="1"/>
</dbReference>
<feature type="domain" description="BTB" evidence="1">
    <location>
        <begin position="1"/>
        <end position="52"/>
    </location>
</feature>
<accession>A0A135TDZ2</accession>
<evidence type="ECO:0000313" key="3">
    <source>
        <dbReference type="Proteomes" id="UP000070328"/>
    </source>
</evidence>
<protein>
    <submittedName>
        <fullName evidence="2">BTB/POZ domain-containing protein</fullName>
    </submittedName>
</protein>